<evidence type="ECO:0000256" key="6">
    <source>
        <dbReference type="ARBA" id="ARBA00022840"/>
    </source>
</evidence>
<protein>
    <recommendedName>
        <fullName evidence="1">RNA helicase</fullName>
        <ecNumber evidence="1">3.6.4.13</ecNumber>
    </recommendedName>
</protein>
<keyword evidence="7" id="KW-0508">mRNA splicing</keyword>
<dbReference type="EMBL" id="AFYV02000140">
    <property type="protein sequence ID" value="KFG65992.1"/>
    <property type="molecule type" value="Genomic_DNA"/>
</dbReference>
<dbReference type="SUPFAM" id="SSF52540">
    <property type="entry name" value="P-loop containing nucleoside triphosphate hydrolases"/>
    <property type="match status" value="1"/>
</dbReference>
<dbReference type="AlphaFoldDB" id="A0A086MAS4"/>
<dbReference type="GO" id="GO:0016887">
    <property type="term" value="F:ATP hydrolysis activity"/>
    <property type="evidence" value="ECO:0007669"/>
    <property type="project" value="RHEA"/>
</dbReference>
<dbReference type="Gene3D" id="3.40.50.300">
    <property type="entry name" value="P-loop containing nucleotide triphosphate hydrolases"/>
    <property type="match status" value="1"/>
</dbReference>
<feature type="domain" description="Helicase-associated" evidence="10">
    <location>
        <begin position="95"/>
        <end position="185"/>
    </location>
</feature>
<dbReference type="Gene3D" id="1.20.120.1080">
    <property type="match status" value="1"/>
</dbReference>
<dbReference type="EC" id="3.6.4.13" evidence="1"/>
<name>A0A086MAS4_TOXGO</name>
<accession>A0A086MAS4</accession>
<evidence type="ECO:0000259" key="10">
    <source>
        <dbReference type="SMART" id="SM00847"/>
    </source>
</evidence>
<dbReference type="InterPro" id="IPR048333">
    <property type="entry name" value="HA2_WH"/>
</dbReference>
<dbReference type="FunFam" id="1.20.120.1080:FF:000001">
    <property type="entry name" value="Pre-mRNA-splicing factor ATP-dependent RNA helicase"/>
    <property type="match status" value="1"/>
</dbReference>
<dbReference type="PANTHER" id="PTHR18934">
    <property type="entry name" value="ATP-DEPENDENT RNA HELICASE"/>
    <property type="match status" value="1"/>
</dbReference>
<keyword evidence="3" id="KW-0547">Nucleotide-binding</keyword>
<gene>
    <name evidence="11" type="ORF">TGRUB_312280C</name>
</gene>
<keyword evidence="6" id="KW-0067">ATP-binding</keyword>
<evidence type="ECO:0000313" key="12">
    <source>
        <dbReference type="Proteomes" id="UP000028834"/>
    </source>
</evidence>
<dbReference type="Pfam" id="PF21010">
    <property type="entry name" value="HA2_C"/>
    <property type="match status" value="1"/>
</dbReference>
<evidence type="ECO:0000256" key="3">
    <source>
        <dbReference type="ARBA" id="ARBA00022741"/>
    </source>
</evidence>
<dbReference type="Proteomes" id="UP000028834">
    <property type="component" value="Unassembled WGS sequence"/>
</dbReference>
<dbReference type="InterPro" id="IPR007502">
    <property type="entry name" value="Helicase-assoc_dom"/>
</dbReference>
<dbReference type="GO" id="GO:0071013">
    <property type="term" value="C:catalytic step 2 spliceosome"/>
    <property type="evidence" value="ECO:0007669"/>
    <property type="project" value="TreeGrafter"/>
</dbReference>
<dbReference type="GO" id="GO:0000390">
    <property type="term" value="P:spliceosomal complex disassembly"/>
    <property type="evidence" value="ECO:0007669"/>
    <property type="project" value="TreeGrafter"/>
</dbReference>
<dbReference type="InterPro" id="IPR027417">
    <property type="entry name" value="P-loop_NTPase"/>
</dbReference>
<dbReference type="VEuPathDB" id="ToxoDB:TGRUB_312280C"/>
<keyword evidence="2" id="KW-0507">mRNA processing</keyword>
<proteinExistence type="predicted"/>
<dbReference type="GO" id="GO:0003724">
    <property type="term" value="F:RNA helicase activity"/>
    <property type="evidence" value="ECO:0007669"/>
    <property type="project" value="UniProtKB-EC"/>
</dbReference>
<dbReference type="GO" id="GO:0003723">
    <property type="term" value="F:RNA binding"/>
    <property type="evidence" value="ECO:0007669"/>
    <property type="project" value="TreeGrafter"/>
</dbReference>
<sequence length="365" mass="41464">MKMYNPKTGMDSLVVAPISQANARQRAGRAGRTGPGKCYRLYTEQAYRCEMLPVAVPEIQRTNLENTVLLLKAMGVNDMLNFDFMDPPPVQTLINALESLYELGALDDEGLLTRLGRKMAEFPMEPQLSKMLLASVDLKCSDEIITIVSMLSVQNVFYRPKDKQAMSDQRKSCFHQPEGDHVTYLEIYRGWQRNRFSNSWCFENFIQSRAMRRAQDVRKQLITIMDRYKLDVISAGKDYNRIREDCFSIRSAFSCVHDYVSTRSICMLEPSDSFPIHGDMSLLMLDVMRASVSAKPNASSSSGNVFVLWISICLFCTTARQNRTLHLRRILQTRMPPGSSGRLSNACRSHTSFPPSLQRAVQPSP</sequence>
<dbReference type="PANTHER" id="PTHR18934:SF85">
    <property type="entry name" value="ATP-DEPENDENT RNA HELICASE DHX8"/>
    <property type="match status" value="1"/>
</dbReference>
<evidence type="ECO:0000256" key="9">
    <source>
        <dbReference type="SAM" id="MobiDB-lite"/>
    </source>
</evidence>
<evidence type="ECO:0000256" key="2">
    <source>
        <dbReference type="ARBA" id="ARBA00022664"/>
    </source>
</evidence>
<evidence type="ECO:0000256" key="8">
    <source>
        <dbReference type="ARBA" id="ARBA00047984"/>
    </source>
</evidence>
<dbReference type="GO" id="GO:0005524">
    <property type="term" value="F:ATP binding"/>
    <property type="evidence" value="ECO:0007669"/>
    <property type="project" value="UniProtKB-KW"/>
</dbReference>
<comment type="catalytic activity">
    <reaction evidence="8">
        <text>ATP + H2O = ADP + phosphate + H(+)</text>
        <dbReference type="Rhea" id="RHEA:13065"/>
        <dbReference type="ChEBI" id="CHEBI:15377"/>
        <dbReference type="ChEBI" id="CHEBI:15378"/>
        <dbReference type="ChEBI" id="CHEBI:30616"/>
        <dbReference type="ChEBI" id="CHEBI:43474"/>
        <dbReference type="ChEBI" id="CHEBI:456216"/>
        <dbReference type="EC" id="3.6.4.13"/>
    </reaction>
</comment>
<evidence type="ECO:0000256" key="4">
    <source>
        <dbReference type="ARBA" id="ARBA00022801"/>
    </source>
</evidence>
<comment type="caution">
    <text evidence="11">The sequence shown here is derived from an EMBL/GenBank/DDBJ whole genome shotgun (WGS) entry which is preliminary data.</text>
</comment>
<dbReference type="FunFam" id="3.40.50.300:FF:003016">
    <property type="entry name" value="DEAH-box helicase 9"/>
    <property type="match status" value="1"/>
</dbReference>
<evidence type="ECO:0000256" key="1">
    <source>
        <dbReference type="ARBA" id="ARBA00012552"/>
    </source>
</evidence>
<keyword evidence="4 11" id="KW-0378">Hydrolase</keyword>
<feature type="compositionally biased region" description="Polar residues" evidence="9">
    <location>
        <begin position="341"/>
        <end position="365"/>
    </location>
</feature>
<feature type="region of interest" description="Disordered" evidence="9">
    <location>
        <begin position="336"/>
        <end position="365"/>
    </location>
</feature>
<dbReference type="Pfam" id="PF04408">
    <property type="entry name" value="WHD_HA2"/>
    <property type="match status" value="1"/>
</dbReference>
<evidence type="ECO:0000313" key="11">
    <source>
        <dbReference type="EMBL" id="KFG65992.1"/>
    </source>
</evidence>
<dbReference type="SMART" id="SM00847">
    <property type="entry name" value="HA2"/>
    <property type="match status" value="1"/>
</dbReference>
<reference evidence="11 12" key="1">
    <citation type="submission" date="2014-05" db="EMBL/GenBank/DDBJ databases">
        <authorList>
            <person name="Sibley D."/>
            <person name="Venepally P."/>
            <person name="Karamycheva S."/>
            <person name="Hadjithomas M."/>
            <person name="Khan A."/>
            <person name="Brunk B."/>
            <person name="Roos D."/>
            <person name="Caler E."/>
            <person name="Lorenzi H."/>
        </authorList>
    </citation>
    <scope>NUCLEOTIDE SEQUENCE [LARGE SCALE GENOMIC DNA]</scope>
    <source>
        <strain evidence="11 12">RUB</strain>
    </source>
</reference>
<keyword evidence="5 11" id="KW-0347">Helicase</keyword>
<organism evidence="11 12">
    <name type="scientific">Toxoplasma gondii RUB</name>
    <dbReference type="NCBI Taxonomy" id="935652"/>
    <lineage>
        <taxon>Eukaryota</taxon>
        <taxon>Sar</taxon>
        <taxon>Alveolata</taxon>
        <taxon>Apicomplexa</taxon>
        <taxon>Conoidasida</taxon>
        <taxon>Coccidia</taxon>
        <taxon>Eucoccidiorida</taxon>
        <taxon>Eimeriorina</taxon>
        <taxon>Sarcocystidae</taxon>
        <taxon>Toxoplasma</taxon>
    </lineage>
</organism>
<evidence type="ECO:0000256" key="7">
    <source>
        <dbReference type="ARBA" id="ARBA00023187"/>
    </source>
</evidence>
<evidence type="ECO:0000256" key="5">
    <source>
        <dbReference type="ARBA" id="ARBA00022806"/>
    </source>
</evidence>